<proteinExistence type="predicted"/>
<dbReference type="PROSITE" id="PS50887">
    <property type="entry name" value="GGDEF"/>
    <property type="match status" value="1"/>
</dbReference>
<dbReference type="CDD" id="cd01949">
    <property type="entry name" value="GGDEF"/>
    <property type="match status" value="1"/>
</dbReference>
<sequence length="807" mass="88890">MPAPPSANQETHYLYRALRTLSGCNRALVRAKDEATLLQEICRVIVDESSYCLAWVGRAEHDNAKTVTPLAYAGVDQAYIDSLHISWADNPRGRGPSGTAIRTGQPSLTHNLLTDPNTAPWRKGAIRHGIASVLSLPLRINGEIFGAIGIGAPEPDAFGEQEQELLSEAAEDLAFGIQALRSKARRAQAEQEVQRLNRALATRVAVNHALIHASEELVLLKDICRVLVHDCGYRLAWVAYRQEDQTPPYQPVAYEGVEKGFIAIGQAWAASSKGLAFIRNLDATLETGQPFVLRDIHNNPNATTLRGEALERGYDSAITLPLQVEDKVIGTLNIMAIEADAFDEQEVELLFATANDLGFGIATLRTRARALEAEATIRRMAYTDELTGLPNRLRLRELLDQAIAEAKSEHRPLSLLYLEVGRNQAISETLGYREGDLLQEAIAARLAQAIGPAIPLARLGEFEYAVLVISGGAEQASQLAQKILVALYEPIDLAGLLLDTRATIGIALYPGHATEPDALLRRASSAMDQAKRSGDGYALYKGDLDRECAKHLTLMSDLRRAIDGNQLLLHYQPKLQIATNKVCGSEALVRWQHPQHGLLPPNEFIKLAENTGLITPLTYWVLDAALAQGYAWREEGDTRPISVNLSARDLRDPKLLERIRGAFATWGAQPDWIEFELTESALMEDPVAARETLIQLRNLDSRLTIDDFGTGYSSLAYLQKLPVNSLKIDQSFVTRMLSDDDDSAKIIRSIVELAHNLDLEVVAEGVESRETLIRLGNFGCDIAQGFSISQPIPGDEFRAWEALSNWH</sequence>
<evidence type="ECO:0000259" key="1">
    <source>
        <dbReference type="PROSITE" id="PS50883"/>
    </source>
</evidence>
<dbReference type="PANTHER" id="PTHR44757">
    <property type="entry name" value="DIGUANYLATE CYCLASE DGCP"/>
    <property type="match status" value="1"/>
</dbReference>
<dbReference type="InterPro" id="IPR001633">
    <property type="entry name" value="EAL_dom"/>
</dbReference>
<dbReference type="InterPro" id="IPR000160">
    <property type="entry name" value="GGDEF_dom"/>
</dbReference>
<dbReference type="InterPro" id="IPR035919">
    <property type="entry name" value="EAL_sf"/>
</dbReference>
<dbReference type="InterPro" id="IPR043128">
    <property type="entry name" value="Rev_trsase/Diguanyl_cyclase"/>
</dbReference>
<dbReference type="SUPFAM" id="SSF141868">
    <property type="entry name" value="EAL domain-like"/>
    <property type="match status" value="1"/>
</dbReference>
<dbReference type="NCBIfam" id="TIGR00254">
    <property type="entry name" value="GGDEF"/>
    <property type="match status" value="1"/>
</dbReference>
<dbReference type="SMART" id="SM00065">
    <property type="entry name" value="GAF"/>
    <property type="match status" value="2"/>
</dbReference>
<dbReference type="SUPFAM" id="SSF55781">
    <property type="entry name" value="GAF domain-like"/>
    <property type="match status" value="2"/>
</dbReference>
<dbReference type="RefSeq" id="WP_271348082.1">
    <property type="nucleotide sequence ID" value="NZ_JAQJZJ010000005.1"/>
</dbReference>
<evidence type="ECO:0000313" key="3">
    <source>
        <dbReference type="EMBL" id="MDA7087196.1"/>
    </source>
</evidence>
<accession>A0ABT4XG88</accession>
<dbReference type="SMART" id="SM00267">
    <property type="entry name" value="GGDEF"/>
    <property type="match status" value="1"/>
</dbReference>
<dbReference type="EMBL" id="JAQJZJ010000005">
    <property type="protein sequence ID" value="MDA7087196.1"/>
    <property type="molecule type" value="Genomic_DNA"/>
</dbReference>
<dbReference type="Gene3D" id="3.20.20.450">
    <property type="entry name" value="EAL domain"/>
    <property type="match status" value="1"/>
</dbReference>
<dbReference type="InterPro" id="IPR029787">
    <property type="entry name" value="Nucleotide_cyclase"/>
</dbReference>
<evidence type="ECO:0000313" key="4">
    <source>
        <dbReference type="Proteomes" id="UP001212042"/>
    </source>
</evidence>
<dbReference type="Gene3D" id="3.30.70.270">
    <property type="match status" value="1"/>
</dbReference>
<keyword evidence="4" id="KW-1185">Reference proteome</keyword>
<feature type="domain" description="EAL" evidence="1">
    <location>
        <begin position="551"/>
        <end position="805"/>
    </location>
</feature>
<dbReference type="InterPro" id="IPR003018">
    <property type="entry name" value="GAF"/>
</dbReference>
<dbReference type="Pfam" id="PF00563">
    <property type="entry name" value="EAL"/>
    <property type="match status" value="1"/>
</dbReference>
<dbReference type="Gene3D" id="3.30.450.40">
    <property type="match status" value="2"/>
</dbReference>
<dbReference type="InterPro" id="IPR029016">
    <property type="entry name" value="GAF-like_dom_sf"/>
</dbReference>
<dbReference type="Proteomes" id="UP001212042">
    <property type="component" value="Unassembled WGS sequence"/>
</dbReference>
<dbReference type="SMART" id="SM00052">
    <property type="entry name" value="EAL"/>
    <property type="match status" value="1"/>
</dbReference>
<dbReference type="CDD" id="cd01948">
    <property type="entry name" value="EAL"/>
    <property type="match status" value="1"/>
</dbReference>
<dbReference type="PROSITE" id="PS50883">
    <property type="entry name" value="EAL"/>
    <property type="match status" value="1"/>
</dbReference>
<comment type="caution">
    <text evidence="3">The sequence shown here is derived from an EMBL/GenBank/DDBJ whole genome shotgun (WGS) entry which is preliminary data.</text>
</comment>
<dbReference type="SUPFAM" id="SSF55073">
    <property type="entry name" value="Nucleotide cyclase"/>
    <property type="match status" value="1"/>
</dbReference>
<dbReference type="PANTHER" id="PTHR44757:SF2">
    <property type="entry name" value="BIOFILM ARCHITECTURE MAINTENANCE PROTEIN MBAA"/>
    <property type="match status" value="1"/>
</dbReference>
<name>A0ABT4XG88_9PSED</name>
<reference evidence="3 4" key="1">
    <citation type="submission" date="2023-01" db="EMBL/GenBank/DDBJ databases">
        <title>Pseudomonas SA3-5T sp. nov., isolated from tidal flat sediment.</title>
        <authorList>
            <person name="Kim H.S."/>
            <person name="Kim J.-S."/>
            <person name="Suh M.K."/>
            <person name="Eom M.K."/>
            <person name="Lee J.-S."/>
        </authorList>
    </citation>
    <scope>NUCLEOTIDE SEQUENCE [LARGE SCALE GENOMIC DNA]</scope>
    <source>
        <strain evidence="3 4">SA3-5</strain>
    </source>
</reference>
<evidence type="ECO:0000259" key="2">
    <source>
        <dbReference type="PROSITE" id="PS50887"/>
    </source>
</evidence>
<dbReference type="Pfam" id="PF00990">
    <property type="entry name" value="GGDEF"/>
    <property type="match status" value="1"/>
</dbReference>
<feature type="domain" description="GGDEF" evidence="2">
    <location>
        <begin position="411"/>
        <end position="543"/>
    </location>
</feature>
<protein>
    <submittedName>
        <fullName evidence="3">EAL domain-containing protein</fullName>
    </submittedName>
</protein>
<organism evidence="3 4">
    <name type="scientific">Pseudomonas aestuarii</name>
    <dbReference type="NCBI Taxonomy" id="3018340"/>
    <lineage>
        <taxon>Bacteria</taxon>
        <taxon>Pseudomonadati</taxon>
        <taxon>Pseudomonadota</taxon>
        <taxon>Gammaproteobacteria</taxon>
        <taxon>Pseudomonadales</taxon>
        <taxon>Pseudomonadaceae</taxon>
        <taxon>Pseudomonas</taxon>
    </lineage>
</organism>
<dbReference type="Pfam" id="PF13185">
    <property type="entry name" value="GAF_2"/>
    <property type="match status" value="2"/>
</dbReference>
<gene>
    <name evidence="3" type="ORF">PH586_12455</name>
</gene>
<dbReference type="InterPro" id="IPR052155">
    <property type="entry name" value="Biofilm_reg_signaling"/>
</dbReference>